<organism evidence="9 10">
    <name type="scientific">Terrimonas ginsenosidimutans</name>
    <dbReference type="NCBI Taxonomy" id="2908004"/>
    <lineage>
        <taxon>Bacteria</taxon>
        <taxon>Pseudomonadati</taxon>
        <taxon>Bacteroidota</taxon>
        <taxon>Chitinophagia</taxon>
        <taxon>Chitinophagales</taxon>
        <taxon>Chitinophagaceae</taxon>
        <taxon>Terrimonas</taxon>
    </lineage>
</organism>
<feature type="transmembrane region" description="Helical" evidence="7">
    <location>
        <begin position="12"/>
        <end position="32"/>
    </location>
</feature>
<dbReference type="EC" id="2.7.13.3" evidence="2"/>
<protein>
    <recommendedName>
        <fullName evidence="2">histidine kinase</fullName>
        <ecNumber evidence="2">2.7.13.3</ecNumber>
    </recommendedName>
</protein>
<dbReference type="SMART" id="SM00388">
    <property type="entry name" value="HisKA"/>
    <property type="match status" value="1"/>
</dbReference>
<evidence type="ECO:0000256" key="7">
    <source>
        <dbReference type="SAM" id="Phobius"/>
    </source>
</evidence>
<dbReference type="PANTHER" id="PTHR45453">
    <property type="entry name" value="PHOSPHATE REGULON SENSOR PROTEIN PHOR"/>
    <property type="match status" value="1"/>
</dbReference>
<dbReference type="InterPro" id="IPR036097">
    <property type="entry name" value="HisK_dim/P_sf"/>
</dbReference>
<dbReference type="PANTHER" id="PTHR45453:SF1">
    <property type="entry name" value="PHOSPHATE REGULON SENSOR PROTEIN PHOR"/>
    <property type="match status" value="1"/>
</dbReference>
<keyword evidence="9" id="KW-0547">Nucleotide-binding</keyword>
<dbReference type="PROSITE" id="PS50109">
    <property type="entry name" value="HIS_KIN"/>
    <property type="match status" value="1"/>
</dbReference>
<dbReference type="EMBL" id="JAKLTR010000023">
    <property type="protein sequence ID" value="MCG2617612.1"/>
    <property type="molecule type" value="Genomic_DNA"/>
</dbReference>
<keyword evidence="7" id="KW-0472">Membrane</keyword>
<name>A0ABS9KZF4_9BACT</name>
<dbReference type="Pfam" id="PF00512">
    <property type="entry name" value="HisKA"/>
    <property type="match status" value="1"/>
</dbReference>
<gene>
    <name evidence="9" type="ORF">LZZ85_25150</name>
</gene>
<evidence type="ECO:0000256" key="3">
    <source>
        <dbReference type="ARBA" id="ARBA00022553"/>
    </source>
</evidence>
<comment type="caution">
    <text evidence="9">The sequence shown here is derived from an EMBL/GenBank/DDBJ whole genome shotgun (WGS) entry which is preliminary data.</text>
</comment>
<dbReference type="Pfam" id="PF02518">
    <property type="entry name" value="HATPase_c"/>
    <property type="match status" value="1"/>
</dbReference>
<evidence type="ECO:0000256" key="4">
    <source>
        <dbReference type="ARBA" id="ARBA00022679"/>
    </source>
</evidence>
<reference evidence="9" key="1">
    <citation type="submission" date="2022-01" db="EMBL/GenBank/DDBJ databases">
        <authorList>
            <person name="Jo J.-H."/>
            <person name="Im W.-T."/>
        </authorList>
    </citation>
    <scope>NUCLEOTIDE SEQUENCE</scope>
    <source>
        <strain evidence="9">NA20</strain>
    </source>
</reference>
<dbReference type="Proteomes" id="UP001165367">
    <property type="component" value="Unassembled WGS sequence"/>
</dbReference>
<dbReference type="RefSeq" id="WP_237876403.1">
    <property type="nucleotide sequence ID" value="NZ_JAKLTR010000023.1"/>
</dbReference>
<evidence type="ECO:0000313" key="9">
    <source>
        <dbReference type="EMBL" id="MCG2617612.1"/>
    </source>
</evidence>
<sequence>MADSSRRQIKRATFIYWLMLSYIVVALIWWFISLEKQNHALADFRIKQLNATIDSSISPSFYKKELIQIDSAKTRSRIMHLSEGLFFLALIIITAVFVFRSVRRQFRLQQQQQNFMMAVTHELKTPIAVARLNLETMLKYTLEPEKQKRLIRTTLEETARLNFLTNNILISSQLEGGRYSFAKEELDLSDLLKDCLQDFRNRFPDRIFHGDVEADVDVKGDAMLLQILINNLLENAIKYAPRESPIKATLIHEGKTVRLNVTDEGPGIPEEERKKIFEKFYRIGNESTRKTQGTGLGLYLCSKIAHDHNADISVTNNIPHGANFAVTFNP</sequence>
<dbReference type="InterPro" id="IPR050351">
    <property type="entry name" value="BphY/WalK/GraS-like"/>
</dbReference>
<dbReference type="GO" id="GO:0005524">
    <property type="term" value="F:ATP binding"/>
    <property type="evidence" value="ECO:0007669"/>
    <property type="project" value="UniProtKB-KW"/>
</dbReference>
<evidence type="ECO:0000256" key="5">
    <source>
        <dbReference type="ARBA" id="ARBA00022777"/>
    </source>
</evidence>
<dbReference type="InterPro" id="IPR036890">
    <property type="entry name" value="HATPase_C_sf"/>
</dbReference>
<dbReference type="InterPro" id="IPR004358">
    <property type="entry name" value="Sig_transdc_His_kin-like_C"/>
</dbReference>
<dbReference type="InterPro" id="IPR005467">
    <property type="entry name" value="His_kinase_dom"/>
</dbReference>
<dbReference type="Gene3D" id="3.30.565.10">
    <property type="entry name" value="Histidine kinase-like ATPase, C-terminal domain"/>
    <property type="match status" value="1"/>
</dbReference>
<evidence type="ECO:0000256" key="1">
    <source>
        <dbReference type="ARBA" id="ARBA00000085"/>
    </source>
</evidence>
<dbReference type="SUPFAM" id="SSF55874">
    <property type="entry name" value="ATPase domain of HSP90 chaperone/DNA topoisomerase II/histidine kinase"/>
    <property type="match status" value="1"/>
</dbReference>
<keyword evidence="7" id="KW-1133">Transmembrane helix</keyword>
<proteinExistence type="predicted"/>
<feature type="domain" description="Histidine kinase" evidence="8">
    <location>
        <begin position="118"/>
        <end position="330"/>
    </location>
</feature>
<keyword evidence="4" id="KW-0808">Transferase</keyword>
<keyword evidence="9" id="KW-0067">ATP-binding</keyword>
<evidence type="ECO:0000259" key="8">
    <source>
        <dbReference type="PROSITE" id="PS50109"/>
    </source>
</evidence>
<comment type="catalytic activity">
    <reaction evidence="1">
        <text>ATP + protein L-histidine = ADP + protein N-phospho-L-histidine.</text>
        <dbReference type="EC" id="2.7.13.3"/>
    </reaction>
</comment>
<dbReference type="PRINTS" id="PR00344">
    <property type="entry name" value="BCTRLSENSOR"/>
</dbReference>
<accession>A0ABS9KZF4</accession>
<keyword evidence="5" id="KW-0418">Kinase</keyword>
<dbReference type="SUPFAM" id="SSF47384">
    <property type="entry name" value="Homodimeric domain of signal transducing histidine kinase"/>
    <property type="match status" value="1"/>
</dbReference>
<dbReference type="CDD" id="cd00082">
    <property type="entry name" value="HisKA"/>
    <property type="match status" value="1"/>
</dbReference>
<dbReference type="InterPro" id="IPR003594">
    <property type="entry name" value="HATPase_dom"/>
</dbReference>
<keyword evidence="10" id="KW-1185">Reference proteome</keyword>
<keyword evidence="7" id="KW-0812">Transmembrane</keyword>
<keyword evidence="6" id="KW-0902">Two-component regulatory system</keyword>
<evidence type="ECO:0000313" key="10">
    <source>
        <dbReference type="Proteomes" id="UP001165367"/>
    </source>
</evidence>
<keyword evidence="3" id="KW-0597">Phosphoprotein</keyword>
<feature type="transmembrane region" description="Helical" evidence="7">
    <location>
        <begin position="84"/>
        <end position="102"/>
    </location>
</feature>
<dbReference type="InterPro" id="IPR003661">
    <property type="entry name" value="HisK_dim/P_dom"/>
</dbReference>
<dbReference type="Gene3D" id="1.10.287.130">
    <property type="match status" value="1"/>
</dbReference>
<evidence type="ECO:0000256" key="2">
    <source>
        <dbReference type="ARBA" id="ARBA00012438"/>
    </source>
</evidence>
<evidence type="ECO:0000256" key="6">
    <source>
        <dbReference type="ARBA" id="ARBA00023012"/>
    </source>
</evidence>
<dbReference type="SMART" id="SM00387">
    <property type="entry name" value="HATPase_c"/>
    <property type="match status" value="1"/>
</dbReference>
<dbReference type="CDD" id="cd00075">
    <property type="entry name" value="HATPase"/>
    <property type="match status" value="1"/>
</dbReference>